<dbReference type="Pfam" id="PF09722">
    <property type="entry name" value="Xre_MbcA_ParS_C"/>
    <property type="match status" value="1"/>
</dbReference>
<evidence type="ECO:0000313" key="3">
    <source>
        <dbReference type="Proteomes" id="UP000325273"/>
    </source>
</evidence>
<sequence>MSVDDMKAWHENPSAAWRLLRLATQVWDDAADADTWMHRPHPELGGKTPYDAATTDSAGAERVEAILGRILYGIPT</sequence>
<dbReference type="AlphaFoldDB" id="A0A5B0HDW2"/>
<dbReference type="Proteomes" id="UP000325273">
    <property type="component" value="Unassembled WGS sequence"/>
</dbReference>
<feature type="domain" description="Antitoxin Xre/MbcA/ParS-like toxin-binding" evidence="1">
    <location>
        <begin position="23"/>
        <end position="73"/>
    </location>
</feature>
<reference evidence="2 3" key="1">
    <citation type="submission" date="2019-08" db="EMBL/GenBank/DDBJ databases">
        <title>Paraburkholderia sp. DCY113.</title>
        <authorList>
            <person name="Kang J."/>
        </authorList>
    </citation>
    <scope>NUCLEOTIDE SEQUENCE [LARGE SCALE GENOMIC DNA]</scope>
    <source>
        <strain evidence="2 3">DCY113</strain>
    </source>
</reference>
<keyword evidence="3" id="KW-1185">Reference proteome</keyword>
<comment type="caution">
    <text evidence="2">The sequence shown here is derived from an EMBL/GenBank/DDBJ whole genome shotgun (WGS) entry which is preliminary data.</text>
</comment>
<proteinExistence type="predicted"/>
<name>A0A5B0HDW2_9BURK</name>
<evidence type="ECO:0000259" key="1">
    <source>
        <dbReference type="Pfam" id="PF09722"/>
    </source>
</evidence>
<dbReference type="InterPro" id="IPR024467">
    <property type="entry name" value="Xre/MbcA/ParS-like_toxin-bd"/>
</dbReference>
<evidence type="ECO:0000313" key="2">
    <source>
        <dbReference type="EMBL" id="KAA1013240.1"/>
    </source>
</evidence>
<accession>A0A5B0HDW2</accession>
<dbReference type="EMBL" id="VTUZ01000005">
    <property type="protein sequence ID" value="KAA1013240.1"/>
    <property type="molecule type" value="Genomic_DNA"/>
</dbReference>
<organism evidence="2 3">
    <name type="scientific">Paraburkholderia panacisoli</name>
    <dbReference type="NCBI Taxonomy" id="2603818"/>
    <lineage>
        <taxon>Bacteria</taxon>
        <taxon>Pseudomonadati</taxon>
        <taxon>Pseudomonadota</taxon>
        <taxon>Betaproteobacteria</taxon>
        <taxon>Burkholderiales</taxon>
        <taxon>Burkholderiaceae</taxon>
        <taxon>Paraburkholderia</taxon>
    </lineage>
</organism>
<protein>
    <submittedName>
        <fullName evidence="2">DUF2384 domain-containing protein</fullName>
    </submittedName>
</protein>
<gene>
    <name evidence="2" type="ORF">FVF58_10435</name>
</gene>